<dbReference type="EMBL" id="JSWE01000206">
    <property type="protein sequence ID" value="KIE04303.1"/>
    <property type="molecule type" value="Genomic_DNA"/>
</dbReference>
<accession>A0A0C1QJD2</accession>
<keyword evidence="7" id="KW-0698">rRNA processing</keyword>
<dbReference type="PANTHER" id="PTHR46986:SF1">
    <property type="entry name" value="ENDORIBONUCLEASE YBEY, CHLOROPLASTIC"/>
    <property type="match status" value="1"/>
</dbReference>
<evidence type="ECO:0000313" key="9">
    <source>
        <dbReference type="Proteomes" id="UP000031258"/>
    </source>
</evidence>
<evidence type="ECO:0000256" key="1">
    <source>
        <dbReference type="ARBA" id="ARBA00010875"/>
    </source>
</evidence>
<dbReference type="GO" id="GO:0006364">
    <property type="term" value="P:rRNA processing"/>
    <property type="evidence" value="ECO:0007669"/>
    <property type="project" value="UniProtKB-UniRule"/>
</dbReference>
<comment type="function">
    <text evidence="7">Single strand-specific metallo-endoribonuclease involved in late-stage 70S ribosome quality control and in maturation of the 3' terminus of the 16S rRNA.</text>
</comment>
<dbReference type="STRING" id="86105.NF27_IN00440"/>
<keyword evidence="7" id="KW-0690">Ribosome biogenesis</keyword>
<organism evidence="8 9">
    <name type="scientific">Candidatus Jidaibacter acanthamoebae</name>
    <dbReference type="NCBI Taxonomy" id="86105"/>
    <lineage>
        <taxon>Bacteria</taxon>
        <taxon>Pseudomonadati</taxon>
        <taxon>Pseudomonadota</taxon>
        <taxon>Alphaproteobacteria</taxon>
        <taxon>Rickettsiales</taxon>
        <taxon>Candidatus Midichloriaceae</taxon>
        <taxon>Candidatus Jidaibacter</taxon>
    </lineage>
</organism>
<comment type="subcellular location">
    <subcellularLocation>
        <location evidence="7">Cytoplasm</location>
    </subcellularLocation>
</comment>
<dbReference type="OrthoDB" id="9807740at2"/>
<evidence type="ECO:0000256" key="4">
    <source>
        <dbReference type="ARBA" id="ARBA00022759"/>
    </source>
</evidence>
<evidence type="ECO:0000256" key="5">
    <source>
        <dbReference type="ARBA" id="ARBA00022801"/>
    </source>
</evidence>
<dbReference type="NCBIfam" id="TIGR00043">
    <property type="entry name" value="rRNA maturation RNase YbeY"/>
    <property type="match status" value="1"/>
</dbReference>
<dbReference type="Pfam" id="PF02130">
    <property type="entry name" value="YbeY"/>
    <property type="match status" value="1"/>
</dbReference>
<keyword evidence="4 7" id="KW-0255">Endonuclease</keyword>
<gene>
    <name evidence="8" type="primary">ybeY_2</name>
    <name evidence="7" type="synonym">ybeY</name>
    <name evidence="8" type="ORF">NF27_IN00440</name>
</gene>
<evidence type="ECO:0000313" key="8">
    <source>
        <dbReference type="EMBL" id="KIE04303.1"/>
    </source>
</evidence>
<dbReference type="GO" id="GO:0004521">
    <property type="term" value="F:RNA endonuclease activity"/>
    <property type="evidence" value="ECO:0007669"/>
    <property type="project" value="UniProtKB-UniRule"/>
</dbReference>
<evidence type="ECO:0000256" key="7">
    <source>
        <dbReference type="HAMAP-Rule" id="MF_00009"/>
    </source>
</evidence>
<keyword evidence="6 7" id="KW-0862">Zinc</keyword>
<dbReference type="SUPFAM" id="SSF55486">
    <property type="entry name" value="Metalloproteases ('zincins'), catalytic domain"/>
    <property type="match status" value="1"/>
</dbReference>
<feature type="binding site" evidence="7">
    <location>
        <position position="146"/>
    </location>
    <ligand>
        <name>Zn(2+)</name>
        <dbReference type="ChEBI" id="CHEBI:29105"/>
        <note>catalytic</note>
    </ligand>
</feature>
<dbReference type="AlphaFoldDB" id="A0A0C1QJD2"/>
<keyword evidence="5 7" id="KW-0378">Hydrolase</keyword>
<dbReference type="PROSITE" id="PS01306">
    <property type="entry name" value="UPF0054"/>
    <property type="match status" value="1"/>
</dbReference>
<dbReference type="PATRIC" id="fig|86105.3.peg.1845"/>
<name>A0A0C1QJD2_9RICK</name>
<evidence type="ECO:0000256" key="6">
    <source>
        <dbReference type="ARBA" id="ARBA00022833"/>
    </source>
</evidence>
<dbReference type="RefSeq" id="WP_053332760.1">
    <property type="nucleotide sequence ID" value="NZ_JSWE01000206.1"/>
</dbReference>
<dbReference type="GO" id="GO:0005737">
    <property type="term" value="C:cytoplasm"/>
    <property type="evidence" value="ECO:0007669"/>
    <property type="project" value="UniProtKB-SubCell"/>
</dbReference>
<dbReference type="PANTHER" id="PTHR46986">
    <property type="entry name" value="ENDORIBONUCLEASE YBEY, CHLOROPLASTIC"/>
    <property type="match status" value="1"/>
</dbReference>
<reference evidence="8 9" key="1">
    <citation type="submission" date="2014-11" db="EMBL/GenBank/DDBJ databases">
        <title>A Rickettsiales Symbiont of Amoebae With Ancient Features.</title>
        <authorList>
            <person name="Schulz F."/>
            <person name="Martijn J."/>
            <person name="Wascher F."/>
            <person name="Kostanjsek R."/>
            <person name="Ettema T.J."/>
            <person name="Horn M."/>
        </authorList>
    </citation>
    <scope>NUCLEOTIDE SEQUENCE [LARGE SCALE GENOMIC DNA]</scope>
    <source>
        <strain evidence="8 9">UWC36</strain>
    </source>
</reference>
<evidence type="ECO:0000256" key="3">
    <source>
        <dbReference type="ARBA" id="ARBA00022723"/>
    </source>
</evidence>
<dbReference type="InterPro" id="IPR020549">
    <property type="entry name" value="YbeY_CS"/>
</dbReference>
<comment type="cofactor">
    <cofactor evidence="7">
        <name>Zn(2+)</name>
        <dbReference type="ChEBI" id="CHEBI:29105"/>
    </cofactor>
    <text evidence="7">Binds 1 zinc ion.</text>
</comment>
<dbReference type="EC" id="3.1.-.-" evidence="7"/>
<protein>
    <recommendedName>
        <fullName evidence="7">Endoribonuclease YbeY</fullName>
        <ecNumber evidence="7">3.1.-.-</ecNumber>
    </recommendedName>
</protein>
<keyword evidence="3 7" id="KW-0479">Metal-binding</keyword>
<dbReference type="InterPro" id="IPR023091">
    <property type="entry name" value="MetalPrtase_cat_dom_sf_prd"/>
</dbReference>
<proteinExistence type="inferred from homology"/>
<keyword evidence="9" id="KW-1185">Reference proteome</keyword>
<keyword evidence="7" id="KW-0963">Cytoplasm</keyword>
<dbReference type="HAMAP" id="MF_00009">
    <property type="entry name" value="Endoribonucl_YbeY"/>
    <property type="match status" value="1"/>
</dbReference>
<dbReference type="InterPro" id="IPR002036">
    <property type="entry name" value="YbeY"/>
</dbReference>
<evidence type="ECO:0000256" key="2">
    <source>
        <dbReference type="ARBA" id="ARBA00022722"/>
    </source>
</evidence>
<sequence>MSKAEEEPNSINFSNIEVELINDSSLWNTLDCEPEDFIKQVITHTLIELKLTEASKKIEVSVLLADDEKLQELNRQYRDKDKPTNVLSFPNYDLKPGNYLKILKKVKEIYLGDIALSYTTIYHESIEQDKLFMHHLAHMLVHSILHLIGYDHEDESEAEEMEELEIKILTKLNISNPY</sequence>
<comment type="caution">
    <text evidence="8">The sequence shown here is derived from an EMBL/GenBank/DDBJ whole genome shotgun (WGS) entry which is preliminary data.</text>
</comment>
<keyword evidence="2 7" id="KW-0540">Nuclease</keyword>
<dbReference type="GO" id="GO:0004222">
    <property type="term" value="F:metalloendopeptidase activity"/>
    <property type="evidence" value="ECO:0007669"/>
    <property type="project" value="InterPro"/>
</dbReference>
<feature type="binding site" evidence="7">
    <location>
        <position position="142"/>
    </location>
    <ligand>
        <name>Zn(2+)</name>
        <dbReference type="ChEBI" id="CHEBI:29105"/>
        <note>catalytic</note>
    </ligand>
</feature>
<dbReference type="GO" id="GO:0008270">
    <property type="term" value="F:zinc ion binding"/>
    <property type="evidence" value="ECO:0007669"/>
    <property type="project" value="UniProtKB-UniRule"/>
</dbReference>
<feature type="binding site" evidence="7">
    <location>
        <position position="152"/>
    </location>
    <ligand>
        <name>Zn(2+)</name>
        <dbReference type="ChEBI" id="CHEBI:29105"/>
        <note>catalytic</note>
    </ligand>
</feature>
<comment type="similarity">
    <text evidence="1 7">Belongs to the endoribonuclease YbeY family.</text>
</comment>
<dbReference type="Proteomes" id="UP000031258">
    <property type="component" value="Unassembled WGS sequence"/>
</dbReference>
<dbReference type="Gene3D" id="3.40.390.30">
    <property type="entry name" value="Metalloproteases ('zincins'), catalytic domain"/>
    <property type="match status" value="1"/>
</dbReference>